<evidence type="ECO:0000256" key="1">
    <source>
        <dbReference type="ARBA" id="ARBA00009254"/>
    </source>
</evidence>
<evidence type="ECO:0000313" key="7">
    <source>
        <dbReference type="EMBL" id="KKR99353.1"/>
    </source>
</evidence>
<dbReference type="GO" id="GO:0005840">
    <property type="term" value="C:ribosome"/>
    <property type="evidence" value="ECO:0007669"/>
    <property type="project" value="UniProtKB-KW"/>
</dbReference>
<comment type="caution">
    <text evidence="7">The sequence shown here is derived from an EMBL/GenBank/DDBJ whole genome shotgun (WGS) entry which is preliminary data.</text>
</comment>
<dbReference type="Pfam" id="PF00831">
    <property type="entry name" value="Ribosomal_L29"/>
    <property type="match status" value="1"/>
</dbReference>
<feature type="coiled-coil region" evidence="6">
    <location>
        <begin position="2"/>
        <end position="62"/>
    </location>
</feature>
<dbReference type="GO" id="GO:0006412">
    <property type="term" value="P:translation"/>
    <property type="evidence" value="ECO:0007669"/>
    <property type="project" value="UniProtKB-UniRule"/>
</dbReference>
<name>A0A0G0VEU0_9BACT</name>
<keyword evidence="3 5" id="KW-0687">Ribonucleoprotein</keyword>
<evidence type="ECO:0000256" key="6">
    <source>
        <dbReference type="SAM" id="Coils"/>
    </source>
</evidence>
<dbReference type="Gene3D" id="1.10.287.310">
    <property type="match status" value="1"/>
</dbReference>
<dbReference type="NCBIfam" id="TIGR00012">
    <property type="entry name" value="L29"/>
    <property type="match status" value="1"/>
</dbReference>
<dbReference type="AlphaFoldDB" id="A0A0G0VEU0"/>
<gene>
    <name evidence="5" type="primary">rpmC</name>
    <name evidence="7" type="ORF">UU50_C0007G0041</name>
</gene>
<dbReference type="GO" id="GO:1990904">
    <property type="term" value="C:ribonucleoprotein complex"/>
    <property type="evidence" value="ECO:0007669"/>
    <property type="project" value="UniProtKB-KW"/>
</dbReference>
<evidence type="ECO:0000256" key="4">
    <source>
        <dbReference type="ARBA" id="ARBA00035204"/>
    </source>
</evidence>
<dbReference type="Proteomes" id="UP000033930">
    <property type="component" value="Unassembled WGS sequence"/>
</dbReference>
<dbReference type="InterPro" id="IPR001854">
    <property type="entry name" value="Ribosomal_uL29"/>
</dbReference>
<reference evidence="7 8" key="1">
    <citation type="journal article" date="2015" name="Nature">
        <title>rRNA introns, odd ribosomes, and small enigmatic genomes across a large radiation of phyla.</title>
        <authorList>
            <person name="Brown C.T."/>
            <person name="Hug L.A."/>
            <person name="Thomas B.C."/>
            <person name="Sharon I."/>
            <person name="Castelle C.J."/>
            <person name="Singh A."/>
            <person name="Wilkins M.J."/>
            <person name="Williams K.H."/>
            <person name="Banfield J.F."/>
        </authorList>
    </citation>
    <scope>NUCLEOTIDE SEQUENCE [LARGE SCALE GENOMIC DNA]</scope>
</reference>
<evidence type="ECO:0000256" key="2">
    <source>
        <dbReference type="ARBA" id="ARBA00022980"/>
    </source>
</evidence>
<accession>A0A0G0VEU0</accession>
<dbReference type="GO" id="GO:0003735">
    <property type="term" value="F:structural constituent of ribosome"/>
    <property type="evidence" value="ECO:0007669"/>
    <property type="project" value="InterPro"/>
</dbReference>
<dbReference type="EMBL" id="LCAW01000007">
    <property type="protein sequence ID" value="KKR99353.1"/>
    <property type="molecule type" value="Genomic_DNA"/>
</dbReference>
<proteinExistence type="inferred from homology"/>
<keyword evidence="2 5" id="KW-0689">Ribosomal protein</keyword>
<evidence type="ECO:0000313" key="8">
    <source>
        <dbReference type="Proteomes" id="UP000033930"/>
    </source>
</evidence>
<organism evidence="7 8">
    <name type="scientific">Candidatus Uhrbacteria bacterium GW2011_GWC1_41_20</name>
    <dbReference type="NCBI Taxonomy" id="1618983"/>
    <lineage>
        <taxon>Bacteria</taxon>
        <taxon>Candidatus Uhriibacteriota</taxon>
    </lineage>
</organism>
<dbReference type="SUPFAM" id="SSF46561">
    <property type="entry name" value="Ribosomal protein L29 (L29p)"/>
    <property type="match status" value="1"/>
</dbReference>
<comment type="similarity">
    <text evidence="1 5">Belongs to the universal ribosomal protein uL29 family.</text>
</comment>
<protein>
    <recommendedName>
        <fullName evidence="4 5">Large ribosomal subunit protein uL29</fullName>
    </recommendedName>
</protein>
<evidence type="ECO:0000256" key="5">
    <source>
        <dbReference type="HAMAP-Rule" id="MF_00374"/>
    </source>
</evidence>
<evidence type="ECO:0000256" key="3">
    <source>
        <dbReference type="ARBA" id="ARBA00023274"/>
    </source>
</evidence>
<sequence length="63" mass="7437">MYKDLENKSAKELEKMLSQERAKLYGLRMKLAVNQLKDVREARETRKMIANILTQLQKVNAEK</sequence>
<dbReference type="InterPro" id="IPR036049">
    <property type="entry name" value="Ribosomal_uL29_sf"/>
</dbReference>
<keyword evidence="6" id="KW-0175">Coiled coil</keyword>
<dbReference type="HAMAP" id="MF_00374">
    <property type="entry name" value="Ribosomal_uL29"/>
    <property type="match status" value="1"/>
</dbReference>